<evidence type="ECO:0000313" key="2">
    <source>
        <dbReference type="EMBL" id="KAF7578203.1"/>
    </source>
</evidence>
<sequence length="191" mass="21718">MGQYDNQLSDPPSSTPDAPLKHPKLAMVFSDIHNENLDRKYTYEFPHTCERDHTGNCATILLCPHHLCDYHCRNDCQGFICNLCYIPEPVALNCLIHSKMHTIADKYDVVGLKELSRKLFTLSCKAIWNDDAFLSAISHAFSTTFCEDLGLRDPIMEVISKHMELMHKPEMQALMLEHGDLAIGVLLKNTE</sequence>
<gene>
    <name evidence="1" type="ORF">PtrM4_024350</name>
    <name evidence="2" type="ORF">PtrM4_024430</name>
</gene>
<comment type="caution">
    <text evidence="2">The sequence shown here is derived from an EMBL/GenBank/DDBJ whole genome shotgun (WGS) entry which is preliminary data.</text>
</comment>
<dbReference type="AlphaFoldDB" id="A0A316ZZK7"/>
<proteinExistence type="predicted"/>
<dbReference type="PANTHER" id="PTHR47843">
    <property type="entry name" value="BTB DOMAIN-CONTAINING PROTEIN-RELATED"/>
    <property type="match status" value="1"/>
</dbReference>
<dbReference type="EMBL" id="NQIK02000001">
    <property type="protein sequence ID" value="KAF7578203.1"/>
    <property type="molecule type" value="Genomic_DNA"/>
</dbReference>
<dbReference type="RefSeq" id="XP_001932244.2">
    <property type="nucleotide sequence ID" value="XM_001932209.2"/>
</dbReference>
<dbReference type="GeneID" id="6339424"/>
<protein>
    <submittedName>
        <fullName evidence="2">Uncharacterized protein</fullName>
    </submittedName>
</protein>
<accession>A0A316ZZK7</accession>
<dbReference type="PANTHER" id="PTHR47843:SF5">
    <property type="entry name" value="BTB_POZ DOMAIN PROTEIN"/>
    <property type="match status" value="1"/>
</dbReference>
<dbReference type="Proteomes" id="UP000245464">
    <property type="component" value="Chromosome 1"/>
</dbReference>
<organism evidence="2 3">
    <name type="scientific">Pyrenophora tritici-repentis</name>
    <dbReference type="NCBI Taxonomy" id="45151"/>
    <lineage>
        <taxon>Eukaryota</taxon>
        <taxon>Fungi</taxon>
        <taxon>Dikarya</taxon>
        <taxon>Ascomycota</taxon>
        <taxon>Pezizomycotina</taxon>
        <taxon>Dothideomycetes</taxon>
        <taxon>Pleosporomycetidae</taxon>
        <taxon>Pleosporales</taxon>
        <taxon>Pleosporineae</taxon>
        <taxon>Pleosporaceae</taxon>
        <taxon>Pyrenophora</taxon>
    </lineage>
</organism>
<dbReference type="EMBL" id="NQIK02000001">
    <property type="protein sequence ID" value="KAF7578195.1"/>
    <property type="molecule type" value="Genomic_DNA"/>
</dbReference>
<reference evidence="2 3" key="1">
    <citation type="journal article" date="2018" name="BMC Genomics">
        <title>Comparative genomics of the wheat fungal pathogen Pyrenophora tritici-repentis reveals chromosomal variations and genome plasticity.</title>
        <authorList>
            <person name="Moolhuijzen P."/>
            <person name="See P.T."/>
            <person name="Hane J.K."/>
            <person name="Shi G."/>
            <person name="Liu Z."/>
            <person name="Oliver R.P."/>
            <person name="Moffat C.S."/>
        </authorList>
    </citation>
    <scope>NUCLEOTIDE SEQUENCE [LARGE SCALE GENOMIC DNA]</scope>
    <source>
        <strain evidence="2">M4</strain>
    </source>
</reference>
<evidence type="ECO:0000313" key="1">
    <source>
        <dbReference type="EMBL" id="KAF7578195.1"/>
    </source>
</evidence>
<dbReference type="KEGG" id="ptrr:6339424"/>
<name>A0A316ZZK7_9PLEO</name>
<evidence type="ECO:0000313" key="3">
    <source>
        <dbReference type="Proteomes" id="UP000245464"/>
    </source>
</evidence>